<evidence type="ECO:0000313" key="6">
    <source>
        <dbReference type="EMBL" id="OLP88504.1"/>
    </source>
</evidence>
<dbReference type="EMBL" id="LSRX01000810">
    <property type="protein sequence ID" value="OLP88504.1"/>
    <property type="molecule type" value="Genomic_DNA"/>
</dbReference>
<dbReference type="AlphaFoldDB" id="A0A1Q9D019"/>
<dbReference type="PANTHER" id="PTHR43004:SF19">
    <property type="entry name" value="BINDING MONOOXYGENASE, PUTATIVE (JCVI)-RELATED"/>
    <property type="match status" value="1"/>
</dbReference>
<name>A0A1Q9D019_SYMMI</name>
<evidence type="ECO:0000313" key="7">
    <source>
        <dbReference type="Proteomes" id="UP000186817"/>
    </source>
</evidence>
<dbReference type="InterPro" id="IPR036188">
    <property type="entry name" value="FAD/NAD-bd_sf"/>
</dbReference>
<reference evidence="6 7" key="1">
    <citation type="submission" date="2016-02" db="EMBL/GenBank/DDBJ databases">
        <title>Genome analysis of coral dinoflagellate symbionts highlights evolutionary adaptations to a symbiotic lifestyle.</title>
        <authorList>
            <person name="Aranda M."/>
            <person name="Li Y."/>
            <person name="Liew Y.J."/>
            <person name="Baumgarten S."/>
            <person name="Simakov O."/>
            <person name="Wilson M."/>
            <person name="Piel J."/>
            <person name="Ashoor H."/>
            <person name="Bougouffa S."/>
            <person name="Bajic V.B."/>
            <person name="Ryu T."/>
            <person name="Ravasi T."/>
            <person name="Bayer T."/>
            <person name="Micklem G."/>
            <person name="Kim H."/>
            <person name="Bhak J."/>
            <person name="Lajeunesse T.C."/>
            <person name="Voolstra C.R."/>
        </authorList>
    </citation>
    <scope>NUCLEOTIDE SEQUENCE [LARGE SCALE GENOMIC DNA]</scope>
    <source>
        <strain evidence="6 7">CCMP2467</strain>
    </source>
</reference>
<keyword evidence="7" id="KW-1185">Reference proteome</keyword>
<keyword evidence="2" id="KW-0285">Flavoprotein</keyword>
<sequence>MARSREEPGEPHSLSFSFAAKALLGVEDLDAKALEEANEAGLASIFWNADIQELSLTDEGVTVKIASPAGAKLITAQFAALCSGDSRRLFPEASASSPSDASRVALSIDFELAQGEGRIEGDRELILADPQAAASGAGSGVRWLAVSQRSLPGGQLRMDAVLPAGTDLAAATRTGAQDLWHAVSGNVLSSPKVTGLTAAPTRGTSPLTTQQIRIFFCGDAMGTLSPFGGLGGNAGVEDAVNLAWKMALVLLSGAPPALLYTFQAERGRHRKESEGRESAAEEILAPSSAAARETQRGALSLLSAGQALGLALIGPCLPGANLGSSAASSRLVAAEQGFLGASFQGAPAPGEVSRVGRWVGGAAGRAARRALAAPQPPEGTEGHLLGHMGAFFTLVIFCLSLEDIPWEVLKQMDRSRLQLTIELLRKVIIVLDTSGFERLSDAHVEACLGPQYLLFDWGDRGGAVQSYDARPGSAVLFRPDLLLAARWRQVSAAALQETFLRATGTLGCTRERCQRHLLHEATARAASPRGASETVDLQRWGRRCVFLLLAPTKQMNSHGAAGCAALVPAIAKGLGTCPEPQRGALLAAAFMLLATNHHGGLSAALAALAAASAACVATASTAESEKADLWAAEGAADPIGLSGEAPATLKDLDDGHSLVAPDAAVETIARLVKEAWSWCNISGFVLPALSPQLEGEAFDIKVARNANGNGSDITDPEILGEAVPAEGLKELRDLLARQLTDAEGQEVSPSDIFVAEGAATLLRGVLSQVAAGTEKSEVRSFYPPVGQGDFAVLAEDIARHVSAQTSIVLLPLYSLTTGVPFEIVIMFEVKQNDEGETINCPPLQQYTSENKSELDKSITADGVDEYMAYRRTPARRRASDGTARPLLLFVDAHVSLSI</sequence>
<evidence type="ECO:0000259" key="5">
    <source>
        <dbReference type="Pfam" id="PF01494"/>
    </source>
</evidence>
<comment type="cofactor">
    <cofactor evidence="1">
        <name>FAD</name>
        <dbReference type="ChEBI" id="CHEBI:57692"/>
    </cofactor>
</comment>
<accession>A0A1Q9D019</accession>
<dbReference type="InterPro" id="IPR002938">
    <property type="entry name" value="FAD-bd"/>
</dbReference>
<evidence type="ECO:0000256" key="3">
    <source>
        <dbReference type="ARBA" id="ARBA00022827"/>
    </source>
</evidence>
<feature type="domain" description="FAD-binding" evidence="5">
    <location>
        <begin position="14"/>
        <end position="270"/>
    </location>
</feature>
<evidence type="ECO:0000256" key="2">
    <source>
        <dbReference type="ARBA" id="ARBA00022630"/>
    </source>
</evidence>
<organism evidence="6 7">
    <name type="scientific">Symbiodinium microadriaticum</name>
    <name type="common">Dinoflagellate</name>
    <name type="synonym">Zooxanthella microadriatica</name>
    <dbReference type="NCBI Taxonomy" id="2951"/>
    <lineage>
        <taxon>Eukaryota</taxon>
        <taxon>Sar</taxon>
        <taxon>Alveolata</taxon>
        <taxon>Dinophyceae</taxon>
        <taxon>Suessiales</taxon>
        <taxon>Symbiodiniaceae</taxon>
        <taxon>Symbiodinium</taxon>
    </lineage>
</organism>
<evidence type="ECO:0000256" key="4">
    <source>
        <dbReference type="SAM" id="MobiDB-lite"/>
    </source>
</evidence>
<gene>
    <name evidence="6" type="primary">tfdB</name>
    <name evidence="6" type="ORF">AK812_SmicGene30157</name>
</gene>
<dbReference type="Pfam" id="PF01494">
    <property type="entry name" value="FAD_binding_3"/>
    <property type="match status" value="1"/>
</dbReference>
<dbReference type="InterPro" id="IPR050641">
    <property type="entry name" value="RIFMO-like"/>
</dbReference>
<keyword evidence="3" id="KW-0274">FAD</keyword>
<dbReference type="Proteomes" id="UP000186817">
    <property type="component" value="Unassembled WGS sequence"/>
</dbReference>
<dbReference type="PANTHER" id="PTHR43004">
    <property type="entry name" value="TRK SYSTEM POTASSIUM UPTAKE PROTEIN"/>
    <property type="match status" value="1"/>
</dbReference>
<dbReference type="PRINTS" id="PR00420">
    <property type="entry name" value="RNGMNOXGNASE"/>
</dbReference>
<dbReference type="SUPFAM" id="SSF51905">
    <property type="entry name" value="FAD/NAD(P)-binding domain"/>
    <property type="match status" value="1"/>
</dbReference>
<dbReference type="Gene3D" id="3.50.50.60">
    <property type="entry name" value="FAD/NAD(P)-binding domain"/>
    <property type="match status" value="1"/>
</dbReference>
<dbReference type="Gene3D" id="3.30.70.2450">
    <property type="match status" value="1"/>
</dbReference>
<dbReference type="GO" id="GO:0016709">
    <property type="term" value="F:oxidoreductase activity, acting on paired donors, with incorporation or reduction of molecular oxygen, NAD(P)H as one donor, and incorporation of one atom of oxygen"/>
    <property type="evidence" value="ECO:0007669"/>
    <property type="project" value="UniProtKB-ARBA"/>
</dbReference>
<keyword evidence="6" id="KW-0503">Monooxygenase</keyword>
<comment type="caution">
    <text evidence="6">The sequence shown here is derived from an EMBL/GenBank/DDBJ whole genome shotgun (WGS) entry which is preliminary data.</text>
</comment>
<proteinExistence type="predicted"/>
<feature type="region of interest" description="Disordered" evidence="4">
    <location>
        <begin position="268"/>
        <end position="289"/>
    </location>
</feature>
<dbReference type="OrthoDB" id="1716816at2759"/>
<evidence type="ECO:0000256" key="1">
    <source>
        <dbReference type="ARBA" id="ARBA00001974"/>
    </source>
</evidence>
<dbReference type="GO" id="GO:0071949">
    <property type="term" value="F:FAD binding"/>
    <property type="evidence" value="ECO:0007669"/>
    <property type="project" value="InterPro"/>
</dbReference>
<keyword evidence="6" id="KW-0560">Oxidoreductase</keyword>
<protein>
    <submittedName>
        <fullName evidence="6">2,4-dichlorophenol 6-monooxygenase</fullName>
    </submittedName>
</protein>